<evidence type="ECO:0000256" key="6">
    <source>
        <dbReference type="ARBA" id="ARBA00022989"/>
    </source>
</evidence>
<keyword evidence="4 8" id="KW-0812">Transmembrane</keyword>
<dbReference type="PANTHER" id="PTHR11403:SF7">
    <property type="entry name" value="CYTOCHROME C OXIDASE SUBUNIT 3"/>
    <property type="match status" value="1"/>
</dbReference>
<keyword evidence="7 9" id="KW-0472">Membrane</keyword>
<name>A0A0H3UL65_9COLE</name>
<geneLocation type="mitochondrion" evidence="11"/>
<dbReference type="PROSITE" id="PS50253">
    <property type="entry name" value="COX3"/>
    <property type="match status" value="1"/>
</dbReference>
<comment type="subcellular location">
    <subcellularLocation>
        <location evidence="1">Membrane</location>
        <topology evidence="1">Multi-pass membrane protein</topology>
    </subcellularLocation>
</comment>
<dbReference type="InterPro" id="IPR024791">
    <property type="entry name" value="Cyt_c/ubiquinol_Oxase_su3"/>
</dbReference>
<reference evidence="11" key="1">
    <citation type="submission" date="2014-06" db="EMBL/GenBank/DDBJ databases">
        <title>Organization, phylogenetic informative rearrangements and comparative analysis of the mitochondrial genome of bioluminescent Elateroidea (Coleoptera: Polyphaga).</title>
        <authorList>
            <person name="Amaral D.T."/>
            <person name="Mitani Y."/>
            <person name="Ohmiya Y."/>
            <person name="Viviani V."/>
        </authorList>
    </citation>
    <scope>NUCLEOTIDE SEQUENCE</scope>
</reference>
<dbReference type="GO" id="GO:0005739">
    <property type="term" value="C:mitochondrion"/>
    <property type="evidence" value="ECO:0007669"/>
    <property type="project" value="TreeGrafter"/>
</dbReference>
<organism evidence="11">
    <name type="scientific">Brasilocerus sp. 2 DTA-2012</name>
    <dbReference type="NCBI Taxonomy" id="1176494"/>
    <lineage>
        <taxon>Eukaryota</taxon>
        <taxon>Metazoa</taxon>
        <taxon>Ecdysozoa</taxon>
        <taxon>Arthropoda</taxon>
        <taxon>Hexapoda</taxon>
        <taxon>Insecta</taxon>
        <taxon>Pterygota</taxon>
        <taxon>Neoptera</taxon>
        <taxon>Endopterygota</taxon>
        <taxon>Coleoptera</taxon>
        <taxon>Polyphaga</taxon>
        <taxon>Elateriformia</taxon>
        <taxon>Elateroidea</taxon>
        <taxon>Phengodidae</taxon>
        <taxon>Mastinocerinae</taxon>
        <taxon>Brasilocerus</taxon>
    </lineage>
</organism>
<evidence type="ECO:0000256" key="4">
    <source>
        <dbReference type="ARBA" id="ARBA00022692"/>
    </source>
</evidence>
<dbReference type="Gene3D" id="1.10.287.70">
    <property type="match status" value="1"/>
</dbReference>
<evidence type="ECO:0000256" key="1">
    <source>
        <dbReference type="ARBA" id="ARBA00004141"/>
    </source>
</evidence>
<dbReference type="InterPro" id="IPR013833">
    <property type="entry name" value="Cyt_c_oxidase_su3_a-hlx"/>
</dbReference>
<dbReference type="InterPro" id="IPR035973">
    <property type="entry name" value="Cyt_c_oxidase_su3-like_sf"/>
</dbReference>
<dbReference type="InterPro" id="IPR033945">
    <property type="entry name" value="Cyt_c_oxase_su3_dom"/>
</dbReference>
<keyword evidence="5" id="KW-1278">Translocase</keyword>
<evidence type="ECO:0000256" key="7">
    <source>
        <dbReference type="ARBA" id="ARBA00023136"/>
    </source>
</evidence>
<dbReference type="GO" id="GO:0016020">
    <property type="term" value="C:membrane"/>
    <property type="evidence" value="ECO:0007669"/>
    <property type="project" value="UniProtKB-SubCell"/>
</dbReference>
<feature type="transmembrane region" description="Helical" evidence="9">
    <location>
        <begin position="195"/>
        <end position="219"/>
    </location>
</feature>
<dbReference type="FunFam" id="1.20.120.80:FF:000002">
    <property type="entry name" value="Cytochrome c oxidase subunit 3"/>
    <property type="match status" value="1"/>
</dbReference>
<dbReference type="EMBL" id="KJ938490">
    <property type="protein sequence ID" value="AIS38195.1"/>
    <property type="molecule type" value="Genomic_DNA"/>
</dbReference>
<dbReference type="Pfam" id="PF00510">
    <property type="entry name" value="COX3"/>
    <property type="match status" value="1"/>
</dbReference>
<proteinExistence type="inferred from homology"/>
<feature type="transmembrane region" description="Helical" evidence="9">
    <location>
        <begin position="40"/>
        <end position="57"/>
    </location>
</feature>
<feature type="domain" description="Heme-copper oxidase subunit III family profile" evidence="10">
    <location>
        <begin position="3"/>
        <end position="260"/>
    </location>
</feature>
<evidence type="ECO:0000256" key="9">
    <source>
        <dbReference type="SAM" id="Phobius"/>
    </source>
</evidence>
<protein>
    <recommendedName>
        <fullName evidence="3 8">Cytochrome c oxidase subunit 3</fullName>
    </recommendedName>
</protein>
<dbReference type="GO" id="GO:0004129">
    <property type="term" value="F:cytochrome-c oxidase activity"/>
    <property type="evidence" value="ECO:0007669"/>
    <property type="project" value="InterPro"/>
</dbReference>
<evidence type="ECO:0000256" key="8">
    <source>
        <dbReference type="RuleBase" id="RU003375"/>
    </source>
</evidence>
<evidence type="ECO:0000256" key="2">
    <source>
        <dbReference type="ARBA" id="ARBA00010581"/>
    </source>
</evidence>
<feature type="transmembrane region" description="Helical" evidence="9">
    <location>
        <begin position="155"/>
        <end position="175"/>
    </location>
</feature>
<accession>A0A0H3UL65</accession>
<feature type="transmembrane region" description="Helical" evidence="9">
    <location>
        <begin position="121"/>
        <end position="143"/>
    </location>
</feature>
<dbReference type="AlphaFoldDB" id="A0A0H3UL65"/>
<feature type="transmembrane region" description="Helical" evidence="9">
    <location>
        <begin position="239"/>
        <end position="258"/>
    </location>
</feature>
<comment type="similarity">
    <text evidence="2 8">Belongs to the cytochrome c oxidase subunit 3 family.</text>
</comment>
<gene>
    <name evidence="11" type="primary">COX3</name>
</gene>
<dbReference type="Gene3D" id="1.20.120.80">
    <property type="entry name" value="Cytochrome c oxidase, subunit III, four-helix bundle"/>
    <property type="match status" value="1"/>
</dbReference>
<feature type="transmembrane region" description="Helical" evidence="9">
    <location>
        <begin position="12"/>
        <end position="34"/>
    </location>
</feature>
<evidence type="ECO:0000259" key="10">
    <source>
        <dbReference type="PROSITE" id="PS50253"/>
    </source>
</evidence>
<evidence type="ECO:0000256" key="5">
    <source>
        <dbReference type="ARBA" id="ARBA00022967"/>
    </source>
</evidence>
<dbReference type="CDD" id="cd01665">
    <property type="entry name" value="Cyt_c_Oxidase_III"/>
    <property type="match status" value="1"/>
</dbReference>
<dbReference type="GO" id="GO:0006123">
    <property type="term" value="P:mitochondrial electron transport, cytochrome c to oxygen"/>
    <property type="evidence" value="ECO:0007669"/>
    <property type="project" value="TreeGrafter"/>
</dbReference>
<dbReference type="InterPro" id="IPR000298">
    <property type="entry name" value="Cyt_c_oxidase-like_su3"/>
</dbReference>
<comment type="function">
    <text evidence="8">Component of the cytochrome c oxidase, the last enzyme in the mitochondrial electron transport chain which drives oxidative phosphorylation. The respiratory chain contains 3 multisubunit complexes succinate dehydrogenase (complex II, CII), ubiquinol-cytochrome c oxidoreductase (cytochrome b-c1 complex, complex III, CIII) and cytochrome c oxidase (complex IV, CIV), that cooperate to transfer electrons derived from NADH and succinate to molecular oxygen, creating an electrochemical gradient over the inner membrane that drives transmembrane transport and the ATP synthase. Cytochrome c oxidase is the component of the respiratory chain that catalyzes the reduction of oxygen to water. Electrons originating from reduced cytochrome c in the intermembrane space (IMS) are transferred via the dinuclear copper A center (CU(A)) of subunit 2 and heme A of subunit 1 to the active site in subunit 1, a binuclear center (BNC) formed by heme A3 and copper B (CU(B)). The BNC reduces molecular oxygen to 2 water molecules using 4 electrons from cytochrome c in the IMS and 4 protons from the mitochondrial matrix.</text>
</comment>
<evidence type="ECO:0000313" key="11">
    <source>
        <dbReference type="EMBL" id="AIS38195.1"/>
    </source>
</evidence>
<sequence length="260" mass="30522">MKKNNTFHLVYPSPWPIISGMMAISLSFGTINLFHNYDSSLFMASLLNLLMIMMLWWRDIIRESTFQGLHTLKVSMNIRMGMLLFITSEVFLFMSLFWSFFFSSLSPNIELGMNWPPKEVMMFNPMQIPLLNTLILVSSGITVTWSHFSMINNNYYQTMISLLITIMLGMYFTILQGFEYMEAKFCMADSILGSTFFMTTGMHGMHVMIGNILLTTCLLRHMKNHFSSTHNVGFESAIWYWHFVDVVWLFLYISMYWWSK</sequence>
<feature type="transmembrane region" description="Helical" evidence="9">
    <location>
        <begin position="78"/>
        <end position="101"/>
    </location>
</feature>
<dbReference type="SUPFAM" id="SSF81452">
    <property type="entry name" value="Cytochrome c oxidase subunit III-like"/>
    <property type="match status" value="1"/>
</dbReference>
<keyword evidence="8 11" id="KW-0496">Mitochondrion</keyword>
<keyword evidence="6 9" id="KW-1133">Transmembrane helix</keyword>
<evidence type="ECO:0000256" key="3">
    <source>
        <dbReference type="ARBA" id="ARBA00015944"/>
    </source>
</evidence>
<dbReference type="PANTHER" id="PTHR11403">
    <property type="entry name" value="CYTOCHROME C OXIDASE SUBUNIT III"/>
    <property type="match status" value="1"/>
</dbReference>